<sequence length="51" mass="5971">MPRLPLFRDIRHRRRVAALAADRRLLRDIGLTADADEINAAQRRAFTEKEQ</sequence>
<keyword evidence="2" id="KW-1185">Reference proteome</keyword>
<dbReference type="Proteomes" id="UP001597135">
    <property type="component" value="Unassembled WGS sequence"/>
</dbReference>
<dbReference type="EMBL" id="JBHTMU010000007">
    <property type="protein sequence ID" value="MFD1341930.1"/>
    <property type="molecule type" value="Genomic_DNA"/>
</dbReference>
<protein>
    <recommendedName>
        <fullName evidence="3">DUF1127 domain-containing protein</fullName>
    </recommendedName>
</protein>
<dbReference type="RefSeq" id="WP_386801992.1">
    <property type="nucleotide sequence ID" value="NZ_JBHTMU010000007.1"/>
</dbReference>
<name>A0ABW3ZFE1_9RHOB</name>
<accession>A0ABW3ZFE1</accession>
<comment type="caution">
    <text evidence="1">The sequence shown here is derived from an EMBL/GenBank/DDBJ whole genome shotgun (WGS) entry which is preliminary data.</text>
</comment>
<evidence type="ECO:0000313" key="2">
    <source>
        <dbReference type="Proteomes" id="UP001597135"/>
    </source>
</evidence>
<evidence type="ECO:0000313" key="1">
    <source>
        <dbReference type="EMBL" id="MFD1341930.1"/>
    </source>
</evidence>
<evidence type="ECO:0008006" key="3">
    <source>
        <dbReference type="Google" id="ProtNLM"/>
    </source>
</evidence>
<proteinExistence type="predicted"/>
<organism evidence="1 2">
    <name type="scientific">Litorisediminicola beolgyonensis</name>
    <dbReference type="NCBI Taxonomy" id="1173614"/>
    <lineage>
        <taxon>Bacteria</taxon>
        <taxon>Pseudomonadati</taxon>
        <taxon>Pseudomonadota</taxon>
        <taxon>Alphaproteobacteria</taxon>
        <taxon>Rhodobacterales</taxon>
        <taxon>Paracoccaceae</taxon>
        <taxon>Litorisediminicola</taxon>
    </lineage>
</organism>
<gene>
    <name evidence="1" type="ORF">ACFQ4E_05815</name>
</gene>
<reference evidence="2" key="1">
    <citation type="journal article" date="2019" name="Int. J. Syst. Evol. Microbiol.">
        <title>The Global Catalogue of Microorganisms (GCM) 10K type strain sequencing project: providing services to taxonomists for standard genome sequencing and annotation.</title>
        <authorList>
            <consortium name="The Broad Institute Genomics Platform"/>
            <consortium name="The Broad Institute Genome Sequencing Center for Infectious Disease"/>
            <person name="Wu L."/>
            <person name="Ma J."/>
        </authorList>
    </citation>
    <scope>NUCLEOTIDE SEQUENCE [LARGE SCALE GENOMIC DNA]</scope>
    <source>
        <strain evidence="2">CCUG 62953</strain>
    </source>
</reference>